<evidence type="ECO:0000313" key="3">
    <source>
        <dbReference type="Proteomes" id="UP001374893"/>
    </source>
</evidence>
<accession>A0ABM7R9N2</accession>
<feature type="domain" description="Ice-binding protein C-terminal" evidence="1">
    <location>
        <begin position="191"/>
        <end position="213"/>
    </location>
</feature>
<dbReference type="EMBL" id="AP024702">
    <property type="protein sequence ID" value="BCX47981.1"/>
    <property type="molecule type" value="Genomic_DNA"/>
</dbReference>
<keyword evidence="3" id="KW-1185">Reference proteome</keyword>
<reference evidence="2 3" key="1">
    <citation type="submission" date="2021-06" db="EMBL/GenBank/DDBJ databases">
        <title>Complete genome of Haloferula helveola possessing various polysaccharide degrading enzymes.</title>
        <authorList>
            <person name="Takami H."/>
            <person name="Huang C."/>
            <person name="Hamasaki K."/>
        </authorList>
    </citation>
    <scope>NUCLEOTIDE SEQUENCE [LARGE SCALE GENOMIC DNA]</scope>
    <source>
        <strain evidence="2 3">CN-1</strain>
    </source>
</reference>
<dbReference type="InterPro" id="IPR013424">
    <property type="entry name" value="Ice-binding_C"/>
</dbReference>
<dbReference type="NCBIfam" id="TIGR02595">
    <property type="entry name" value="PEP_CTERM"/>
    <property type="match status" value="1"/>
</dbReference>
<proteinExistence type="predicted"/>
<organism evidence="2 3">
    <name type="scientific">Haloferula helveola</name>
    <dbReference type="NCBI Taxonomy" id="490095"/>
    <lineage>
        <taxon>Bacteria</taxon>
        <taxon>Pseudomonadati</taxon>
        <taxon>Verrucomicrobiota</taxon>
        <taxon>Verrucomicrobiia</taxon>
        <taxon>Verrucomicrobiales</taxon>
        <taxon>Verrucomicrobiaceae</taxon>
        <taxon>Haloferula</taxon>
    </lineage>
</organism>
<gene>
    <name evidence="2" type="ORF">HAHE_18890</name>
</gene>
<dbReference type="RefSeq" id="WP_338690493.1">
    <property type="nucleotide sequence ID" value="NZ_AP024702.1"/>
</dbReference>
<evidence type="ECO:0000259" key="1">
    <source>
        <dbReference type="Pfam" id="PF07589"/>
    </source>
</evidence>
<dbReference type="Proteomes" id="UP001374893">
    <property type="component" value="Chromosome"/>
</dbReference>
<evidence type="ECO:0000313" key="2">
    <source>
        <dbReference type="EMBL" id="BCX47981.1"/>
    </source>
</evidence>
<name>A0ABM7R9N2_9BACT</name>
<dbReference type="Pfam" id="PF07589">
    <property type="entry name" value="PEP-CTERM"/>
    <property type="match status" value="1"/>
</dbReference>
<protein>
    <recommendedName>
        <fullName evidence="1">Ice-binding protein C-terminal domain-containing protein</fullName>
    </recommendedName>
</protein>
<sequence length="214" mass="22739">MPVTEAATVRLVAAIPETRIAISSTAGGGTARTDRTAPNQYEAAGQTIPSAALDGDELDIKTLYLTVSAGGAIPATGIHELEIWIGEWSSATNTAGTELMRESFDVAGIHFIDDGIYAFDFTTVFSFSADTDYAMQLWWTTDDASHSISWARDNGGNSIEGGFLSLKDSGLSLPFDAAPQEVNDLFFAFETVPEPSAVLLAGLGIGLLASRRRR</sequence>